<dbReference type="EMBL" id="QXFV01002283">
    <property type="protein sequence ID" value="KAE8990020.1"/>
    <property type="molecule type" value="Genomic_DNA"/>
</dbReference>
<reference evidence="3 4" key="1">
    <citation type="submission" date="2018-09" db="EMBL/GenBank/DDBJ databases">
        <title>Genomic investigation of the strawberry pathogen Phytophthora fragariae indicates pathogenicity is determined by transcriptional variation in three key races.</title>
        <authorList>
            <person name="Adams T.M."/>
            <person name="Armitage A.D."/>
            <person name="Sobczyk M.K."/>
            <person name="Bates H.J."/>
            <person name="Dunwell J.M."/>
            <person name="Nellist C.F."/>
            <person name="Harrison R.J."/>
        </authorList>
    </citation>
    <scope>NUCLEOTIDE SEQUENCE [LARGE SCALE GENOMIC DNA]</scope>
    <source>
        <strain evidence="2 3">SCRP249</strain>
        <strain evidence="1 4">SCRP324</strain>
    </source>
</reference>
<dbReference type="Proteomes" id="UP000429607">
    <property type="component" value="Unassembled WGS sequence"/>
</dbReference>
<comment type="caution">
    <text evidence="2">The sequence shown here is derived from an EMBL/GenBank/DDBJ whole genome shotgun (WGS) entry which is preliminary data.</text>
</comment>
<name>A0A6A3J5T1_9STRA</name>
<protein>
    <submittedName>
        <fullName evidence="2">Uncharacterized protein</fullName>
    </submittedName>
</protein>
<gene>
    <name evidence="2" type="ORF">PR001_g21612</name>
    <name evidence="1" type="ORF">PR002_g22182</name>
</gene>
<proteinExistence type="predicted"/>
<organism evidence="2 3">
    <name type="scientific">Phytophthora rubi</name>
    <dbReference type="NCBI Taxonomy" id="129364"/>
    <lineage>
        <taxon>Eukaryota</taxon>
        <taxon>Sar</taxon>
        <taxon>Stramenopiles</taxon>
        <taxon>Oomycota</taxon>
        <taxon>Peronosporomycetes</taxon>
        <taxon>Peronosporales</taxon>
        <taxon>Peronosporaceae</taxon>
        <taxon>Phytophthora</taxon>
    </lineage>
</organism>
<evidence type="ECO:0000313" key="3">
    <source>
        <dbReference type="Proteomes" id="UP000429607"/>
    </source>
</evidence>
<accession>A0A6A3J5T1</accession>
<dbReference type="Proteomes" id="UP000435112">
    <property type="component" value="Unassembled WGS sequence"/>
</dbReference>
<evidence type="ECO:0000313" key="2">
    <source>
        <dbReference type="EMBL" id="KAE8990020.1"/>
    </source>
</evidence>
<evidence type="ECO:0000313" key="4">
    <source>
        <dbReference type="Proteomes" id="UP000435112"/>
    </source>
</evidence>
<dbReference type="AlphaFoldDB" id="A0A6A3J5T1"/>
<evidence type="ECO:0000313" key="1">
    <source>
        <dbReference type="EMBL" id="KAE8987004.1"/>
    </source>
</evidence>
<sequence length="40" mass="4331">MAISRLSVSVSALISVAYLFENGYHVMDFSITSPQLPSKA</sequence>
<dbReference type="EMBL" id="QXFU01002343">
    <property type="protein sequence ID" value="KAE8987004.1"/>
    <property type="molecule type" value="Genomic_DNA"/>
</dbReference>